<keyword evidence="7" id="KW-0865">Zymogen</keyword>
<evidence type="ECO:0000256" key="7">
    <source>
        <dbReference type="ARBA" id="ARBA00023145"/>
    </source>
</evidence>
<evidence type="ECO:0000256" key="3">
    <source>
        <dbReference type="ARBA" id="ARBA00022723"/>
    </source>
</evidence>
<evidence type="ECO:0000259" key="10">
    <source>
        <dbReference type="PROSITE" id="PS51695"/>
    </source>
</evidence>
<dbReference type="PANTHER" id="PTHR14218:SF19">
    <property type="entry name" value="SERINE PROTEASE AORO, PUTATIVE (AFU_ORTHOLOGUE AFUA_6G10250)-RELATED"/>
    <property type="match status" value="1"/>
</dbReference>
<keyword evidence="2 8" id="KW-0645">Protease</keyword>
<evidence type="ECO:0000256" key="8">
    <source>
        <dbReference type="PROSITE-ProRule" id="PRU01032"/>
    </source>
</evidence>
<dbReference type="Pfam" id="PF09286">
    <property type="entry name" value="Pro-kuma_activ"/>
    <property type="match status" value="1"/>
</dbReference>
<dbReference type="CDD" id="cd11377">
    <property type="entry name" value="Pro-peptidase_S53"/>
    <property type="match status" value="1"/>
</dbReference>
<dbReference type="InterPro" id="IPR015366">
    <property type="entry name" value="S53_propep"/>
</dbReference>
<feature type="signal peptide" evidence="9">
    <location>
        <begin position="1"/>
        <end position="18"/>
    </location>
</feature>
<feature type="binding site" evidence="8">
    <location>
        <position position="637"/>
    </location>
    <ligand>
        <name>Ca(2+)</name>
        <dbReference type="ChEBI" id="CHEBI:29108"/>
    </ligand>
</feature>
<dbReference type="GO" id="GO:0006508">
    <property type="term" value="P:proteolysis"/>
    <property type="evidence" value="ECO:0007669"/>
    <property type="project" value="UniProtKB-KW"/>
</dbReference>
<reference evidence="11" key="1">
    <citation type="submission" date="2023-11" db="EMBL/GenBank/DDBJ databases">
        <authorList>
            <person name="Alioto T."/>
            <person name="Alioto T."/>
            <person name="Gomez Garrido J."/>
        </authorList>
    </citation>
    <scope>NUCLEOTIDE SEQUENCE</scope>
</reference>
<dbReference type="PANTHER" id="PTHR14218">
    <property type="entry name" value="PROTEASE S8 TRIPEPTIDYL PEPTIDASE I CLN2"/>
    <property type="match status" value="1"/>
</dbReference>
<proteinExistence type="predicted"/>
<feature type="chain" id="PRO_5042545026" evidence="9">
    <location>
        <begin position="19"/>
        <end position="660"/>
    </location>
</feature>
<evidence type="ECO:0000256" key="2">
    <source>
        <dbReference type="ARBA" id="ARBA00022670"/>
    </source>
</evidence>
<evidence type="ECO:0000313" key="12">
    <source>
        <dbReference type="Proteomes" id="UP001296104"/>
    </source>
</evidence>
<feature type="binding site" evidence="8">
    <location>
        <position position="619"/>
    </location>
    <ligand>
        <name>Ca(2+)</name>
        <dbReference type="ChEBI" id="CHEBI:29108"/>
    </ligand>
</feature>
<accession>A0AAI8Z2A5</accession>
<dbReference type="GO" id="GO:0005576">
    <property type="term" value="C:extracellular region"/>
    <property type="evidence" value="ECO:0007669"/>
    <property type="project" value="UniProtKB-SubCell"/>
</dbReference>
<dbReference type="SUPFAM" id="SSF54897">
    <property type="entry name" value="Protease propeptides/inhibitors"/>
    <property type="match status" value="1"/>
</dbReference>
<keyword evidence="3 8" id="KW-0479">Metal-binding</keyword>
<dbReference type="EMBL" id="CAVMBE010000047">
    <property type="protein sequence ID" value="CAK4031335.1"/>
    <property type="molecule type" value="Genomic_DNA"/>
</dbReference>
<feature type="active site" description="Charge relay system" evidence="8">
    <location>
        <position position="321"/>
    </location>
</feature>
<gene>
    <name evidence="11" type="ORF">LECACI_7A006493</name>
</gene>
<dbReference type="AlphaFoldDB" id="A0AAI8Z2A5"/>
<dbReference type="PROSITE" id="PS51695">
    <property type="entry name" value="SEDOLISIN"/>
    <property type="match status" value="1"/>
</dbReference>
<protein>
    <submittedName>
        <fullName evidence="11">Alkaline serine protease</fullName>
    </submittedName>
</protein>
<dbReference type="GO" id="GO:0004252">
    <property type="term" value="F:serine-type endopeptidase activity"/>
    <property type="evidence" value="ECO:0007669"/>
    <property type="project" value="UniProtKB-UniRule"/>
</dbReference>
<name>A0AAI8Z2A5_9PEZI</name>
<keyword evidence="4 8" id="KW-0378">Hydrolase</keyword>
<dbReference type="CDD" id="cd04056">
    <property type="entry name" value="Peptidases_S53"/>
    <property type="match status" value="1"/>
</dbReference>
<keyword evidence="9" id="KW-0732">Signal</keyword>
<feature type="binding site" evidence="8">
    <location>
        <position position="618"/>
    </location>
    <ligand>
        <name>Ca(2+)</name>
        <dbReference type="ChEBI" id="CHEBI:29108"/>
    </ligand>
</feature>
<dbReference type="InterPro" id="IPR030400">
    <property type="entry name" value="Sedolisin_dom"/>
</dbReference>
<dbReference type="SMART" id="SM00944">
    <property type="entry name" value="Pro-kuma_activ"/>
    <property type="match status" value="1"/>
</dbReference>
<dbReference type="GO" id="GO:0046872">
    <property type="term" value="F:metal ion binding"/>
    <property type="evidence" value="ECO:0007669"/>
    <property type="project" value="UniProtKB-UniRule"/>
</dbReference>
<dbReference type="SUPFAM" id="SSF52743">
    <property type="entry name" value="Subtilisin-like"/>
    <property type="match status" value="1"/>
</dbReference>
<dbReference type="InterPro" id="IPR050819">
    <property type="entry name" value="Tripeptidyl-peptidase_I"/>
</dbReference>
<feature type="binding site" evidence="8">
    <location>
        <position position="639"/>
    </location>
    <ligand>
        <name>Ca(2+)</name>
        <dbReference type="ChEBI" id="CHEBI:29108"/>
    </ligand>
</feature>
<feature type="active site" description="Charge relay system" evidence="8">
    <location>
        <position position="577"/>
    </location>
</feature>
<keyword evidence="12" id="KW-1185">Reference proteome</keyword>
<comment type="cofactor">
    <cofactor evidence="8">
        <name>Ca(2+)</name>
        <dbReference type="ChEBI" id="CHEBI:29108"/>
    </cofactor>
    <text evidence="8">Binds 1 Ca(2+) ion per subunit.</text>
</comment>
<keyword evidence="6 8" id="KW-0106">Calcium</keyword>
<evidence type="ECO:0000256" key="5">
    <source>
        <dbReference type="ARBA" id="ARBA00022825"/>
    </source>
</evidence>
<dbReference type="InterPro" id="IPR036852">
    <property type="entry name" value="Peptidase_S8/S53_dom_sf"/>
</dbReference>
<comment type="caution">
    <text evidence="11">The sequence shown here is derived from an EMBL/GenBank/DDBJ whole genome shotgun (WGS) entry which is preliminary data.</text>
</comment>
<evidence type="ECO:0000256" key="9">
    <source>
        <dbReference type="SAM" id="SignalP"/>
    </source>
</evidence>
<sequence length="660" mass="71020">MHFSSLAAFAALAAVAVAAPTNNVQRHVLHERRDTSSAQWTKRDRVHSDVKLPVRIGMTQTNLDKGHDLLMDVSDPASKNYGKHWSMEEIHDMFAPSKDSVDAVRSWLEKAGVEAHRISQSANKQWMQMDLSTAEAEALLQTKYHFFEHAPSGKATIGCDEYHVHEDVKDHVDYITPGIKLYATRTTRPPPMEIEKRTFGIGSGVRPQPPLLESLPLPIEQIVDTAENLLGDLALGLCDVAITPNCIRAMYNFTQATTAQPGNELGIFEDLGDYYSGQDLDEFFALLAPRIPQGTRPTFEGIDGAPNGANVTNAGPESDLDFQISYPIIYPQKSVLFQTDDPVYEANYTYAGFLNNFLDALDGSYCNASAETLDPPYPHDVPGGFMQPKQCGVYSPTNVISVSYGGQEFDLPASYQMRQCAEFMKLGMNGVSIFISSGDSGVGGPAGDDNANGCLNATDGSNVGNVFSPDFPATCPYITAVGATLLTGSAKQDQETAVTRFASGGGFSNIYAQPAYQQSAVNTYLTAHKPPYQSYTGPNTGQGVYNASGRGYPDVSAVGDNVVIINQGAPTLIGGTSASSPVFASILTRINDERLKSGKNPVGFVNPTLYQNPQVLHDITTGDNPGCNSNGFSVATGWDPVTGLGTPNYPAMLELFMGLP</sequence>
<evidence type="ECO:0000313" key="11">
    <source>
        <dbReference type="EMBL" id="CAK4031335.1"/>
    </source>
</evidence>
<keyword evidence="5 8" id="KW-0720">Serine protease</keyword>
<dbReference type="GO" id="GO:0008240">
    <property type="term" value="F:tripeptidyl-peptidase activity"/>
    <property type="evidence" value="ECO:0007669"/>
    <property type="project" value="TreeGrafter"/>
</dbReference>
<feature type="domain" description="Peptidase S53" evidence="10">
    <location>
        <begin position="241"/>
        <end position="659"/>
    </location>
</feature>
<evidence type="ECO:0000256" key="6">
    <source>
        <dbReference type="ARBA" id="ARBA00022837"/>
    </source>
</evidence>
<evidence type="ECO:0000256" key="4">
    <source>
        <dbReference type="ARBA" id="ARBA00022801"/>
    </source>
</evidence>
<evidence type="ECO:0000256" key="1">
    <source>
        <dbReference type="ARBA" id="ARBA00004239"/>
    </source>
</evidence>
<feature type="active site" description="Charge relay system" evidence="8">
    <location>
        <position position="317"/>
    </location>
</feature>
<organism evidence="11 12">
    <name type="scientific">Lecanosticta acicola</name>
    <dbReference type="NCBI Taxonomy" id="111012"/>
    <lineage>
        <taxon>Eukaryota</taxon>
        <taxon>Fungi</taxon>
        <taxon>Dikarya</taxon>
        <taxon>Ascomycota</taxon>
        <taxon>Pezizomycotina</taxon>
        <taxon>Dothideomycetes</taxon>
        <taxon>Dothideomycetidae</taxon>
        <taxon>Mycosphaerellales</taxon>
        <taxon>Mycosphaerellaceae</taxon>
        <taxon>Lecanosticta</taxon>
    </lineage>
</organism>
<dbReference type="Proteomes" id="UP001296104">
    <property type="component" value="Unassembled WGS sequence"/>
</dbReference>
<dbReference type="Gene3D" id="3.40.50.200">
    <property type="entry name" value="Peptidase S8/S53 domain"/>
    <property type="match status" value="1"/>
</dbReference>
<comment type="subcellular location">
    <subcellularLocation>
        <location evidence="1">Secreted</location>
        <location evidence="1">Extracellular space</location>
    </subcellularLocation>
</comment>